<comment type="caution">
    <text evidence="1">The sequence shown here is derived from an EMBL/GenBank/DDBJ whole genome shotgun (WGS) entry which is preliminary data.</text>
</comment>
<proteinExistence type="predicted"/>
<name>A0AAV4XI18_CAEEX</name>
<protein>
    <submittedName>
        <fullName evidence="1">Uncharacterized protein</fullName>
    </submittedName>
</protein>
<dbReference type="EMBL" id="BPLR01000318">
    <property type="protein sequence ID" value="GIY93860.1"/>
    <property type="molecule type" value="Genomic_DNA"/>
</dbReference>
<keyword evidence="2" id="KW-1185">Reference proteome</keyword>
<reference evidence="1 2" key="1">
    <citation type="submission" date="2021-06" db="EMBL/GenBank/DDBJ databases">
        <title>Caerostris extrusa draft genome.</title>
        <authorList>
            <person name="Kono N."/>
            <person name="Arakawa K."/>
        </authorList>
    </citation>
    <scope>NUCLEOTIDE SEQUENCE [LARGE SCALE GENOMIC DNA]</scope>
</reference>
<organism evidence="1 2">
    <name type="scientific">Caerostris extrusa</name>
    <name type="common">Bark spider</name>
    <name type="synonym">Caerostris bankana</name>
    <dbReference type="NCBI Taxonomy" id="172846"/>
    <lineage>
        <taxon>Eukaryota</taxon>
        <taxon>Metazoa</taxon>
        <taxon>Ecdysozoa</taxon>
        <taxon>Arthropoda</taxon>
        <taxon>Chelicerata</taxon>
        <taxon>Arachnida</taxon>
        <taxon>Araneae</taxon>
        <taxon>Araneomorphae</taxon>
        <taxon>Entelegynae</taxon>
        <taxon>Araneoidea</taxon>
        <taxon>Araneidae</taxon>
        <taxon>Caerostris</taxon>
    </lineage>
</organism>
<evidence type="ECO:0000313" key="1">
    <source>
        <dbReference type="EMBL" id="GIY93860.1"/>
    </source>
</evidence>
<gene>
    <name evidence="1" type="ORF">CEXT_99991</name>
</gene>
<sequence>MLATSKGPMQLSPIDLLSRPKMRSIHFISLKTHNLFFKWPSRSIQIPACRNLQVEACPVAHILQQTDRPTSAILGRFGINGVKLEMWNV</sequence>
<dbReference type="Proteomes" id="UP001054945">
    <property type="component" value="Unassembled WGS sequence"/>
</dbReference>
<accession>A0AAV4XI18</accession>
<dbReference type="AlphaFoldDB" id="A0AAV4XI18"/>
<evidence type="ECO:0000313" key="2">
    <source>
        <dbReference type="Proteomes" id="UP001054945"/>
    </source>
</evidence>